<protein>
    <submittedName>
        <fullName evidence="1">Uncharacterized protein</fullName>
    </submittedName>
</protein>
<dbReference type="EMBL" id="WVQY01000005">
    <property type="protein sequence ID" value="NOD31487.1"/>
    <property type="molecule type" value="Genomic_DNA"/>
</dbReference>
<dbReference type="Proteomes" id="UP000599383">
    <property type="component" value="Unassembled WGS sequence"/>
</dbReference>
<dbReference type="RefSeq" id="WP_171363952.1">
    <property type="nucleotide sequence ID" value="NZ_WVQY01000005.1"/>
</dbReference>
<organism evidence="1 2">
    <name type="scientific">Ruegeria atlantica</name>
    <dbReference type="NCBI Taxonomy" id="81569"/>
    <lineage>
        <taxon>Bacteria</taxon>
        <taxon>Pseudomonadati</taxon>
        <taxon>Pseudomonadota</taxon>
        <taxon>Alphaproteobacteria</taxon>
        <taxon>Rhodobacterales</taxon>
        <taxon>Roseobacteraceae</taxon>
        <taxon>Ruegeria</taxon>
    </lineage>
</organism>
<gene>
    <name evidence="1" type="ORF">GS617_14510</name>
</gene>
<evidence type="ECO:0000313" key="2">
    <source>
        <dbReference type="Proteomes" id="UP000599383"/>
    </source>
</evidence>
<proteinExistence type="predicted"/>
<accession>A0ABX1WE30</accession>
<sequence>MNNQTRKDLGQVQDILEQRIHELTHGDDYAFRADPLPKLKGNFWTRLPLTFLLMATKGVLMTSNKTEKADTHPTEAMRV</sequence>
<evidence type="ECO:0000313" key="1">
    <source>
        <dbReference type="EMBL" id="NOD31487.1"/>
    </source>
</evidence>
<reference evidence="1 2" key="1">
    <citation type="submission" date="2019-12" db="EMBL/GenBank/DDBJ databases">
        <title>Ruegeria JWLKs population differentiation of coral mucus and skeleton niches.</title>
        <authorList>
            <person name="Luo D."/>
        </authorList>
    </citation>
    <scope>NUCLEOTIDE SEQUENCE [LARGE SCALE GENOMIC DNA]</scope>
    <source>
        <strain evidence="1 2">HKCCD6238</strain>
    </source>
</reference>
<comment type="caution">
    <text evidence="1">The sequence shown here is derived from an EMBL/GenBank/DDBJ whole genome shotgun (WGS) entry which is preliminary data.</text>
</comment>
<name>A0ABX1WE30_9RHOB</name>
<keyword evidence="2" id="KW-1185">Reference proteome</keyword>